<gene>
    <name evidence="4" type="ORF">SAMN05660337_0533</name>
</gene>
<dbReference type="Gene3D" id="3.40.1280.10">
    <property type="match status" value="1"/>
</dbReference>
<dbReference type="GO" id="GO:0005829">
    <property type="term" value="C:cytosol"/>
    <property type="evidence" value="ECO:0007669"/>
    <property type="project" value="TreeGrafter"/>
</dbReference>
<dbReference type="AlphaFoldDB" id="A0A1G9C3V0"/>
<dbReference type="GO" id="GO:0008173">
    <property type="term" value="F:RNA methyltransferase activity"/>
    <property type="evidence" value="ECO:0007669"/>
    <property type="project" value="InterPro"/>
</dbReference>
<dbReference type="GO" id="GO:0003723">
    <property type="term" value="F:RNA binding"/>
    <property type="evidence" value="ECO:0007669"/>
    <property type="project" value="InterPro"/>
</dbReference>
<dbReference type="InterPro" id="IPR029028">
    <property type="entry name" value="Alpha/beta_knot_MTases"/>
</dbReference>
<reference evidence="5" key="1">
    <citation type="submission" date="2016-10" db="EMBL/GenBank/DDBJ databases">
        <authorList>
            <person name="Varghese N."/>
            <person name="Submissions S."/>
        </authorList>
    </citation>
    <scope>NUCLEOTIDE SEQUENCE [LARGE SCALE GENOMIC DNA]</scope>
    <source>
        <strain evidence="5">DSM 16995</strain>
    </source>
</reference>
<dbReference type="GO" id="GO:0006396">
    <property type="term" value="P:RNA processing"/>
    <property type="evidence" value="ECO:0007669"/>
    <property type="project" value="InterPro"/>
</dbReference>
<dbReference type="Gene3D" id="3.30.1330.30">
    <property type="match status" value="1"/>
</dbReference>
<dbReference type="CDD" id="cd18103">
    <property type="entry name" value="SpoU-like_RlmB"/>
    <property type="match status" value="1"/>
</dbReference>
<sequence length="251" mass="27185">MKNRSQEDENTIIVGRKPVQELLLNDPKSIDMLYVQKGRQDKNFERTIERCKKFGIKYKIADKEELARIFTGNHQGMIAKVAALSFVDFDELLATLADAPLPLLVVLDQVQDPGNVGTLARTLYSLGGAGIVVARHGAAFLGPGAVKASAGALTKLPIARVSNISQALDKALDMGINVYGAGLADDSNPVYDVKLMGPAILVLGNEEKGIRLGVEKRCQELIHIPFKREFDSLNVAQAGAILISEFCRTLG</sequence>
<dbReference type="EMBL" id="FNGA01000001">
    <property type="protein sequence ID" value="SDK46371.1"/>
    <property type="molecule type" value="Genomic_DNA"/>
</dbReference>
<proteinExistence type="predicted"/>
<dbReference type="SUPFAM" id="SSF55315">
    <property type="entry name" value="L30e-like"/>
    <property type="match status" value="1"/>
</dbReference>
<keyword evidence="1 4" id="KW-0489">Methyltransferase</keyword>
<dbReference type="OrthoDB" id="9785673at2"/>
<name>A0A1G9C3V0_9BACT</name>
<organism evidence="4 5">
    <name type="scientific">Maridesulfovibrio ferrireducens</name>
    <dbReference type="NCBI Taxonomy" id="246191"/>
    <lineage>
        <taxon>Bacteria</taxon>
        <taxon>Pseudomonadati</taxon>
        <taxon>Thermodesulfobacteriota</taxon>
        <taxon>Desulfovibrionia</taxon>
        <taxon>Desulfovibrionales</taxon>
        <taxon>Desulfovibrionaceae</taxon>
        <taxon>Maridesulfovibrio</taxon>
    </lineage>
</organism>
<dbReference type="GO" id="GO:0032259">
    <property type="term" value="P:methylation"/>
    <property type="evidence" value="ECO:0007669"/>
    <property type="project" value="UniProtKB-KW"/>
</dbReference>
<dbReference type="RefSeq" id="WP_092157962.1">
    <property type="nucleotide sequence ID" value="NZ_FNGA01000001.1"/>
</dbReference>
<dbReference type="PANTHER" id="PTHR46429:SF1">
    <property type="entry name" value="23S RRNA (GUANOSINE-2'-O-)-METHYLTRANSFERASE RLMB"/>
    <property type="match status" value="1"/>
</dbReference>
<dbReference type="PANTHER" id="PTHR46429">
    <property type="entry name" value="23S RRNA (GUANOSINE-2'-O-)-METHYLTRANSFERASE RLMB"/>
    <property type="match status" value="1"/>
</dbReference>
<dbReference type="STRING" id="246191.SAMN05660337_0533"/>
<dbReference type="SUPFAM" id="SSF75217">
    <property type="entry name" value="alpha/beta knot"/>
    <property type="match status" value="1"/>
</dbReference>
<protein>
    <submittedName>
        <fullName evidence="4">23S rRNA (Guanosine2251-2'-O)-methyltransferase</fullName>
    </submittedName>
</protein>
<dbReference type="Pfam" id="PF08032">
    <property type="entry name" value="SpoU_sub_bind"/>
    <property type="match status" value="1"/>
</dbReference>
<evidence type="ECO:0000259" key="3">
    <source>
        <dbReference type="SMART" id="SM00967"/>
    </source>
</evidence>
<keyword evidence="5" id="KW-1185">Reference proteome</keyword>
<dbReference type="InterPro" id="IPR029064">
    <property type="entry name" value="Ribosomal_eL30-like_sf"/>
</dbReference>
<dbReference type="Proteomes" id="UP000199053">
    <property type="component" value="Unassembled WGS sequence"/>
</dbReference>
<dbReference type="Pfam" id="PF00588">
    <property type="entry name" value="SpoU_methylase"/>
    <property type="match status" value="1"/>
</dbReference>
<dbReference type="InterPro" id="IPR001537">
    <property type="entry name" value="SpoU_MeTrfase"/>
</dbReference>
<evidence type="ECO:0000313" key="5">
    <source>
        <dbReference type="Proteomes" id="UP000199053"/>
    </source>
</evidence>
<dbReference type="NCBIfam" id="TIGR00186">
    <property type="entry name" value="rRNA_methyl_3"/>
    <property type="match status" value="1"/>
</dbReference>
<dbReference type="InterPro" id="IPR013123">
    <property type="entry name" value="SpoU_subst-bd"/>
</dbReference>
<evidence type="ECO:0000313" key="4">
    <source>
        <dbReference type="EMBL" id="SDK46371.1"/>
    </source>
</evidence>
<evidence type="ECO:0000256" key="2">
    <source>
        <dbReference type="ARBA" id="ARBA00022679"/>
    </source>
</evidence>
<evidence type="ECO:0000256" key="1">
    <source>
        <dbReference type="ARBA" id="ARBA00022603"/>
    </source>
</evidence>
<dbReference type="SMART" id="SM00967">
    <property type="entry name" value="SpoU_sub_bind"/>
    <property type="match status" value="1"/>
</dbReference>
<accession>A0A1G9C3V0</accession>
<keyword evidence="2 4" id="KW-0808">Transferase</keyword>
<dbReference type="InterPro" id="IPR004441">
    <property type="entry name" value="rRNA_MeTrfase_TrmH"/>
</dbReference>
<feature type="domain" description="RNA 2-O ribose methyltransferase substrate binding" evidence="3">
    <location>
        <begin position="12"/>
        <end position="87"/>
    </location>
</feature>
<dbReference type="InterPro" id="IPR029026">
    <property type="entry name" value="tRNA_m1G_MTases_N"/>
</dbReference>